<evidence type="ECO:0000256" key="1">
    <source>
        <dbReference type="ARBA" id="ARBA00023015"/>
    </source>
</evidence>
<dbReference type="CDD" id="cd00067">
    <property type="entry name" value="GAL4"/>
    <property type="match status" value="1"/>
</dbReference>
<keyword evidence="4" id="KW-0539">Nucleus</keyword>
<dbReference type="InterPro" id="IPR021858">
    <property type="entry name" value="Fun_TF"/>
</dbReference>
<dbReference type="Pfam" id="PF00172">
    <property type="entry name" value="Zn_clus"/>
    <property type="match status" value="1"/>
</dbReference>
<comment type="caution">
    <text evidence="7">The sequence shown here is derived from an EMBL/GenBank/DDBJ whole genome shotgun (WGS) entry which is preliminary data.</text>
</comment>
<evidence type="ECO:0000256" key="5">
    <source>
        <dbReference type="SAM" id="MobiDB-lite"/>
    </source>
</evidence>
<keyword evidence="8" id="KW-1185">Reference proteome</keyword>
<dbReference type="AlphaFoldDB" id="A0AAD6DFW1"/>
<dbReference type="PANTHER" id="PTHR47657:SF14">
    <property type="entry name" value="ZN(2)-C6 FUNGAL-TYPE DOMAIN-CONTAINING PROTEIN"/>
    <property type="match status" value="1"/>
</dbReference>
<dbReference type="SUPFAM" id="SSF57701">
    <property type="entry name" value="Zn2/Cys6 DNA-binding domain"/>
    <property type="match status" value="1"/>
</dbReference>
<dbReference type="PROSITE" id="PS00463">
    <property type="entry name" value="ZN2_CY6_FUNGAL_1"/>
    <property type="match status" value="1"/>
</dbReference>
<accession>A0AAD6DFW1</accession>
<evidence type="ECO:0000313" key="8">
    <source>
        <dbReference type="Proteomes" id="UP001216150"/>
    </source>
</evidence>
<evidence type="ECO:0000256" key="4">
    <source>
        <dbReference type="ARBA" id="ARBA00023242"/>
    </source>
</evidence>
<evidence type="ECO:0000256" key="2">
    <source>
        <dbReference type="ARBA" id="ARBA00023125"/>
    </source>
</evidence>
<dbReference type="PANTHER" id="PTHR47657">
    <property type="entry name" value="STEROL REGULATORY ELEMENT-BINDING PROTEIN ECM22"/>
    <property type="match status" value="1"/>
</dbReference>
<keyword evidence="3" id="KW-0804">Transcription</keyword>
<dbReference type="GO" id="GO:0000981">
    <property type="term" value="F:DNA-binding transcription factor activity, RNA polymerase II-specific"/>
    <property type="evidence" value="ECO:0007669"/>
    <property type="project" value="InterPro"/>
</dbReference>
<evidence type="ECO:0000313" key="7">
    <source>
        <dbReference type="EMBL" id="KAJ5575261.1"/>
    </source>
</evidence>
<dbReference type="InterPro" id="IPR036864">
    <property type="entry name" value="Zn2-C6_fun-type_DNA-bd_sf"/>
</dbReference>
<dbReference type="InterPro" id="IPR052400">
    <property type="entry name" value="Zn2-C6_fungal_TF"/>
</dbReference>
<dbReference type="InterPro" id="IPR001138">
    <property type="entry name" value="Zn2Cys6_DnaBD"/>
</dbReference>
<dbReference type="SMART" id="SM00066">
    <property type="entry name" value="GAL4"/>
    <property type="match status" value="1"/>
</dbReference>
<proteinExistence type="predicted"/>
<protein>
    <recommendedName>
        <fullName evidence="6">Zn(2)-C6 fungal-type domain-containing protein</fullName>
    </recommendedName>
</protein>
<gene>
    <name evidence="7" type="ORF">N7450_009160</name>
</gene>
<feature type="domain" description="Zn(2)-C6 fungal-type" evidence="6">
    <location>
        <begin position="13"/>
        <end position="43"/>
    </location>
</feature>
<dbReference type="Proteomes" id="UP001216150">
    <property type="component" value="Unassembled WGS sequence"/>
</dbReference>
<dbReference type="GO" id="GO:0008270">
    <property type="term" value="F:zinc ion binding"/>
    <property type="evidence" value="ECO:0007669"/>
    <property type="project" value="InterPro"/>
</dbReference>
<keyword evidence="1" id="KW-0805">Transcription regulation</keyword>
<dbReference type="GO" id="GO:0003677">
    <property type="term" value="F:DNA binding"/>
    <property type="evidence" value="ECO:0007669"/>
    <property type="project" value="UniProtKB-KW"/>
</dbReference>
<evidence type="ECO:0000259" key="6">
    <source>
        <dbReference type="PROSITE" id="PS50048"/>
    </source>
</evidence>
<evidence type="ECO:0000256" key="3">
    <source>
        <dbReference type="ARBA" id="ARBA00023163"/>
    </source>
</evidence>
<feature type="region of interest" description="Disordered" evidence="5">
    <location>
        <begin position="55"/>
        <end position="75"/>
    </location>
</feature>
<dbReference type="Gene3D" id="4.10.240.10">
    <property type="entry name" value="Zn(2)-C6 fungal-type DNA-binding domain"/>
    <property type="match status" value="1"/>
</dbReference>
<feature type="compositionally biased region" description="Polar residues" evidence="5">
    <location>
        <begin position="57"/>
        <end position="71"/>
    </location>
</feature>
<reference evidence="7 8" key="1">
    <citation type="journal article" date="2023" name="IMA Fungus">
        <title>Comparative genomic study of the Penicillium genus elucidates a diverse pangenome and 15 lateral gene transfer events.</title>
        <authorList>
            <person name="Petersen C."/>
            <person name="Sorensen T."/>
            <person name="Nielsen M.R."/>
            <person name="Sondergaard T.E."/>
            <person name="Sorensen J.L."/>
            <person name="Fitzpatrick D.A."/>
            <person name="Frisvad J.C."/>
            <person name="Nielsen K.L."/>
        </authorList>
    </citation>
    <scope>NUCLEOTIDE SEQUENCE [LARGE SCALE GENOMIC DNA]</scope>
    <source>
        <strain evidence="7 8">IBT 29057</strain>
    </source>
</reference>
<organism evidence="7 8">
    <name type="scientific">Penicillium hetheringtonii</name>
    <dbReference type="NCBI Taxonomy" id="911720"/>
    <lineage>
        <taxon>Eukaryota</taxon>
        <taxon>Fungi</taxon>
        <taxon>Dikarya</taxon>
        <taxon>Ascomycota</taxon>
        <taxon>Pezizomycotina</taxon>
        <taxon>Eurotiomycetes</taxon>
        <taxon>Eurotiomycetidae</taxon>
        <taxon>Eurotiales</taxon>
        <taxon>Aspergillaceae</taxon>
        <taxon>Penicillium</taxon>
    </lineage>
</organism>
<sequence length="412" mass="47342">MPPCLSHRKSTTGCLRCKKRKVKCDEKKPRCSHCSRHNVICEWPQLETRVYKPKLAKSQNGTSSRQLQSNPRAGLPSPELGVLRVLDLRLMHHWTTATAGTMSSAQLVSVKEMWSISVPQMAFEYEPLLHTLLALGAAHRSTLIPCEADTLRPVHQGYIDSTLQRHRPVMSQLDENTNEAVCLNAVLISLYTLFLRSEPSTEPYQPPMLWLSMAHGIRTIMQSVIHQLIRNNSRILPLIFAQPTLWGKQQSCLYEGPLKPFHFLLEYRLDEEEMGEKDKEAYTGAVQYLERLYIAMETREPDFIIRKMFSGFPPVVSRDFIQLTSQKRPRALAILARLFAIGKMVDNIWWLHGIPEKEIIGINSIMPISWKWTMDWPLSLVSTRSPIESVTADNPVLEYQALKLKTMDYFHH</sequence>
<name>A0AAD6DFW1_9EURO</name>
<keyword evidence="2" id="KW-0238">DNA-binding</keyword>
<dbReference type="PROSITE" id="PS50048">
    <property type="entry name" value="ZN2_CY6_FUNGAL_2"/>
    <property type="match status" value="1"/>
</dbReference>
<dbReference type="EMBL" id="JAQJAC010000008">
    <property type="protein sequence ID" value="KAJ5575261.1"/>
    <property type="molecule type" value="Genomic_DNA"/>
</dbReference>
<dbReference type="Pfam" id="PF11951">
    <property type="entry name" value="Fungal_trans_2"/>
    <property type="match status" value="1"/>
</dbReference>